<dbReference type="GO" id="GO:0004022">
    <property type="term" value="F:alcohol dehydrogenase (NAD+) activity"/>
    <property type="evidence" value="ECO:0007669"/>
    <property type="project" value="TreeGrafter"/>
</dbReference>
<feature type="domain" description="TLC" evidence="12">
    <location>
        <begin position="447"/>
        <end position="685"/>
    </location>
</feature>
<evidence type="ECO:0000256" key="8">
    <source>
        <dbReference type="ARBA" id="ARBA00023002"/>
    </source>
</evidence>
<dbReference type="Proteomes" id="UP000760494">
    <property type="component" value="Unassembled WGS sequence"/>
</dbReference>
<dbReference type="CDD" id="cd08297">
    <property type="entry name" value="CAD3"/>
    <property type="match status" value="1"/>
</dbReference>
<dbReference type="Pfam" id="PF08240">
    <property type="entry name" value="ADH_N"/>
    <property type="match status" value="1"/>
</dbReference>
<dbReference type="PANTHER" id="PTHR42940:SF8">
    <property type="entry name" value="VACUOLAR PROTEIN SORTING-ASSOCIATED PROTEIN 11"/>
    <property type="match status" value="1"/>
</dbReference>
<dbReference type="InterPro" id="IPR020843">
    <property type="entry name" value="ER"/>
</dbReference>
<keyword evidence="7 11" id="KW-1133">Transmembrane helix</keyword>
<dbReference type="EMBL" id="CABFJX010000385">
    <property type="protein sequence ID" value="VTT77035.1"/>
    <property type="molecule type" value="Genomic_DNA"/>
</dbReference>
<feature type="transmembrane region" description="Helical" evidence="11">
    <location>
        <begin position="491"/>
        <end position="513"/>
    </location>
</feature>
<evidence type="ECO:0000259" key="12">
    <source>
        <dbReference type="PROSITE" id="PS50922"/>
    </source>
</evidence>
<evidence type="ECO:0000256" key="9">
    <source>
        <dbReference type="ARBA" id="ARBA00023136"/>
    </source>
</evidence>
<comment type="subcellular location">
    <subcellularLocation>
        <location evidence="2">Membrane</location>
        <topology evidence="2">Multi-pass membrane protein</topology>
    </subcellularLocation>
</comment>
<proteinExistence type="inferred from homology"/>
<dbReference type="Pfam" id="PF03798">
    <property type="entry name" value="TRAM_LAG1_CLN8"/>
    <property type="match status" value="1"/>
</dbReference>
<dbReference type="SUPFAM" id="SSF51735">
    <property type="entry name" value="NAD(P)-binding Rossmann-fold domains"/>
    <property type="match status" value="1"/>
</dbReference>
<dbReference type="GO" id="GO:0016020">
    <property type="term" value="C:membrane"/>
    <property type="evidence" value="ECO:0007669"/>
    <property type="project" value="UniProtKB-SubCell"/>
</dbReference>
<feature type="transmembrane region" description="Helical" evidence="11">
    <location>
        <begin position="453"/>
        <end position="471"/>
    </location>
</feature>
<evidence type="ECO:0000256" key="3">
    <source>
        <dbReference type="ARBA" id="ARBA00008072"/>
    </source>
</evidence>
<gene>
    <name evidence="13" type="ORF">C2S_2126</name>
</gene>
<dbReference type="GO" id="GO:0046872">
    <property type="term" value="F:metal ion binding"/>
    <property type="evidence" value="ECO:0007669"/>
    <property type="project" value="UniProtKB-KW"/>
</dbReference>
<evidence type="ECO:0000256" key="1">
    <source>
        <dbReference type="ARBA" id="ARBA00001947"/>
    </source>
</evidence>
<dbReference type="InterPro" id="IPR036291">
    <property type="entry name" value="NAD(P)-bd_dom_sf"/>
</dbReference>
<feature type="transmembrane region" description="Helical" evidence="11">
    <location>
        <begin position="580"/>
        <end position="604"/>
    </location>
</feature>
<keyword evidence="6" id="KW-0862">Zinc</keyword>
<evidence type="ECO:0000256" key="5">
    <source>
        <dbReference type="ARBA" id="ARBA00022723"/>
    </source>
</evidence>
<dbReference type="Pfam" id="PF00107">
    <property type="entry name" value="ADH_zinc_N"/>
    <property type="match status" value="1"/>
</dbReference>
<dbReference type="Gene3D" id="3.90.180.10">
    <property type="entry name" value="Medium-chain alcohol dehydrogenases, catalytic domain"/>
    <property type="match status" value="1"/>
</dbReference>
<accession>A0A9Q9RTT5</accession>
<keyword evidence="4 10" id="KW-0812">Transmembrane</keyword>
<dbReference type="SMART" id="SM00829">
    <property type="entry name" value="PKS_ER"/>
    <property type="match status" value="1"/>
</dbReference>
<sequence length="775" mass="85651">MKAIQIKEFNAPYTVSDVDKPKPKPHQLLIQIKAGGFCHADCMALENAFGSKLPFIGSHEPAGVVVEVGSEAQGFAEGDRVGCLNFDSCCGSCPGCKAGRPIYCDNPSMKGITTDGAWAEYMAADARFTVKLPDSLDFLTAACMMCAGITVYGGIKRAQVPSGGSIGILGIGGLGHIGTQVAKAMGYQVAAIDIKQDALDLVSSYNLKPDVCILSTDPAETSMEKITNVIQGDYHGLDATVIATDAPAAFDLAAKLTRKHGTMVLLGQPEKGITLSYQNVIFRDIKLVGSLVADTDETEELLELVVKHDIKVKIKEWKPEDAEKMRQEYLAGRNSGKVDMAAKLCSKRCQGQTSVKQWLIDNQFGICLGILAPLLIAQCNSLTRPLTAKLTSLSYRDEFTGEYNVGFDDNYLVVVLIVVLTGLRDATMRFVLDPLAAAWGLGRARSMRFKEQAWMVVYYATSWSVGTYIYASSSYWLDLEAMWTKWPNREISSLMKIYMLAQLAFWLQQMVVINIEKRRKDHWQMLSHHVVTIALVYCSYRYGLTPVGNVVLILMDFNDLIFSIAKCLKYMKLQSLCDFMFGAFVVSWVLCRHIAFPMVCWSVYAHAVAPIGRSCFIGSGENIIGPLEVPANGYFYVLEPLIYTNGRVCYDYTIKILFTSGLLFLEALMLVWFVMIVKLVVRVLRGGNAEDTRSDNEEEELEEDLPIEVEVDAEELQFPKKCPPGGRAYLDCLIYSACFQINFLDLHDYGMSIHGTAQKDIHGKLATAAAAAKIL</sequence>
<evidence type="ECO:0000256" key="11">
    <source>
        <dbReference type="SAM" id="Phobius"/>
    </source>
</evidence>
<dbReference type="InterPro" id="IPR013149">
    <property type="entry name" value="ADH-like_C"/>
</dbReference>
<protein>
    <recommendedName>
        <fullName evidence="12">TLC domain-containing protein</fullName>
    </recommendedName>
</protein>
<dbReference type="Gene3D" id="3.40.50.720">
    <property type="entry name" value="NAD(P)-binding Rossmann-like Domain"/>
    <property type="match status" value="1"/>
</dbReference>
<feature type="transmembrane region" description="Helical" evidence="11">
    <location>
        <begin position="525"/>
        <end position="544"/>
    </location>
</feature>
<name>A0A9Q9RTT5_FUSFU</name>
<evidence type="ECO:0000256" key="10">
    <source>
        <dbReference type="PROSITE-ProRule" id="PRU00205"/>
    </source>
</evidence>
<comment type="similarity">
    <text evidence="3">Belongs to the zinc-containing alcohol dehydrogenase family.</text>
</comment>
<dbReference type="GO" id="GO:0005737">
    <property type="term" value="C:cytoplasm"/>
    <property type="evidence" value="ECO:0007669"/>
    <property type="project" value="TreeGrafter"/>
</dbReference>
<dbReference type="InterPro" id="IPR011032">
    <property type="entry name" value="GroES-like_sf"/>
</dbReference>
<keyword evidence="8" id="KW-0560">Oxidoreductase</keyword>
<reference evidence="13" key="1">
    <citation type="submission" date="2019-05" db="EMBL/GenBank/DDBJ databases">
        <authorList>
            <person name="Piombo E."/>
        </authorList>
    </citation>
    <scope>NUCLEOTIDE SEQUENCE</scope>
    <source>
        <strain evidence="13">C2S</strain>
    </source>
</reference>
<organism evidence="13 14">
    <name type="scientific">Fusarium fujikuroi</name>
    <name type="common">Bakanae and foot rot disease fungus</name>
    <name type="synonym">Gibberella fujikuroi</name>
    <dbReference type="NCBI Taxonomy" id="5127"/>
    <lineage>
        <taxon>Eukaryota</taxon>
        <taxon>Fungi</taxon>
        <taxon>Dikarya</taxon>
        <taxon>Ascomycota</taxon>
        <taxon>Pezizomycotina</taxon>
        <taxon>Sordariomycetes</taxon>
        <taxon>Hypocreomycetidae</taxon>
        <taxon>Hypocreales</taxon>
        <taxon>Nectriaceae</taxon>
        <taxon>Fusarium</taxon>
        <taxon>Fusarium fujikuroi species complex</taxon>
    </lineage>
</organism>
<dbReference type="InterPro" id="IPR013154">
    <property type="entry name" value="ADH-like_N"/>
</dbReference>
<evidence type="ECO:0000313" key="14">
    <source>
        <dbReference type="Proteomes" id="UP000760494"/>
    </source>
</evidence>
<comment type="cofactor">
    <cofactor evidence="1">
        <name>Zn(2+)</name>
        <dbReference type="ChEBI" id="CHEBI:29105"/>
    </cofactor>
</comment>
<feature type="transmembrane region" description="Helical" evidence="11">
    <location>
        <begin position="656"/>
        <end position="677"/>
    </location>
</feature>
<dbReference type="SMART" id="SM00724">
    <property type="entry name" value="TLC"/>
    <property type="match status" value="1"/>
</dbReference>
<comment type="caution">
    <text evidence="13">The sequence shown here is derived from an EMBL/GenBank/DDBJ whole genome shotgun (WGS) entry which is preliminary data.</text>
</comment>
<dbReference type="InterPro" id="IPR006634">
    <property type="entry name" value="TLC-dom"/>
</dbReference>
<dbReference type="AlphaFoldDB" id="A0A9Q9RTT5"/>
<dbReference type="PANTHER" id="PTHR42940">
    <property type="entry name" value="ALCOHOL DEHYDROGENASE 1-RELATED"/>
    <property type="match status" value="1"/>
</dbReference>
<evidence type="ECO:0000313" key="13">
    <source>
        <dbReference type="EMBL" id="VTT77035.1"/>
    </source>
</evidence>
<dbReference type="PROSITE" id="PS50922">
    <property type="entry name" value="TLC"/>
    <property type="match status" value="1"/>
</dbReference>
<dbReference type="SUPFAM" id="SSF50129">
    <property type="entry name" value="GroES-like"/>
    <property type="match status" value="1"/>
</dbReference>
<keyword evidence="5" id="KW-0479">Metal-binding</keyword>
<keyword evidence="9 10" id="KW-0472">Membrane</keyword>
<evidence type="ECO:0000256" key="7">
    <source>
        <dbReference type="ARBA" id="ARBA00022989"/>
    </source>
</evidence>
<evidence type="ECO:0000256" key="4">
    <source>
        <dbReference type="ARBA" id="ARBA00022692"/>
    </source>
</evidence>
<evidence type="ECO:0000256" key="6">
    <source>
        <dbReference type="ARBA" id="ARBA00022833"/>
    </source>
</evidence>
<evidence type="ECO:0000256" key="2">
    <source>
        <dbReference type="ARBA" id="ARBA00004141"/>
    </source>
</evidence>